<organism evidence="2">
    <name type="scientific">freshwater metagenome</name>
    <dbReference type="NCBI Taxonomy" id="449393"/>
    <lineage>
        <taxon>unclassified sequences</taxon>
        <taxon>metagenomes</taxon>
        <taxon>ecological metagenomes</taxon>
    </lineage>
</organism>
<dbReference type="PROSITE" id="PS51257">
    <property type="entry name" value="PROKAR_LIPOPROTEIN"/>
    <property type="match status" value="1"/>
</dbReference>
<feature type="region of interest" description="Disordered" evidence="1">
    <location>
        <begin position="27"/>
        <end position="59"/>
    </location>
</feature>
<gene>
    <name evidence="2" type="ORF">UFOPK2373_00362</name>
</gene>
<dbReference type="EMBL" id="CAEZXL010000041">
    <property type="protein sequence ID" value="CAB4682782.1"/>
    <property type="molecule type" value="Genomic_DNA"/>
</dbReference>
<evidence type="ECO:0000256" key="1">
    <source>
        <dbReference type="SAM" id="MobiDB-lite"/>
    </source>
</evidence>
<dbReference type="AlphaFoldDB" id="A0A6J6N9D3"/>
<sequence>MKNLRVIALAAILAFTVSGCSILYPNWGKPTDSPKPTNTETVTPDPTDTSTPTPEPTDKGAATVEIMDAYVDPGNGVISVIGQVTNFSEDGGTCTAVFNGGGKTVSVTAAAESNAANTQCRPLDIKLSGLPKGAGVVTVTYDSAKNHGVSKATAVTIP</sequence>
<name>A0A6J6N9D3_9ZZZZ</name>
<evidence type="ECO:0000313" key="2">
    <source>
        <dbReference type="EMBL" id="CAB4682782.1"/>
    </source>
</evidence>
<reference evidence="2" key="1">
    <citation type="submission" date="2020-05" db="EMBL/GenBank/DDBJ databases">
        <authorList>
            <person name="Chiriac C."/>
            <person name="Salcher M."/>
            <person name="Ghai R."/>
            <person name="Kavagutti S V."/>
        </authorList>
    </citation>
    <scope>NUCLEOTIDE SEQUENCE</scope>
</reference>
<proteinExistence type="predicted"/>
<protein>
    <submittedName>
        <fullName evidence="2">Unannotated protein</fullName>
    </submittedName>
</protein>
<accession>A0A6J6N9D3</accession>
<feature type="compositionally biased region" description="Low complexity" evidence="1">
    <location>
        <begin position="36"/>
        <end position="52"/>
    </location>
</feature>